<dbReference type="InterPro" id="IPR015424">
    <property type="entry name" value="PyrdxlP-dep_Trfase"/>
</dbReference>
<evidence type="ECO:0000256" key="1">
    <source>
        <dbReference type="ARBA" id="ARBA00022898"/>
    </source>
</evidence>
<dbReference type="PANTHER" id="PTHR30244:SF34">
    <property type="entry name" value="DTDP-4-AMINO-4,6-DIDEOXYGALACTOSE TRANSAMINASE"/>
    <property type="match status" value="1"/>
</dbReference>
<keyword evidence="5" id="KW-1185">Reference proteome</keyword>
<dbReference type="PIRSF" id="PIRSF000390">
    <property type="entry name" value="PLP_StrS"/>
    <property type="match status" value="1"/>
</dbReference>
<dbReference type="InterPro" id="IPR000653">
    <property type="entry name" value="DegT/StrS_aminotransferase"/>
</dbReference>
<dbReference type="Pfam" id="PF01041">
    <property type="entry name" value="DegT_DnrJ_EryC1"/>
    <property type="match status" value="1"/>
</dbReference>
<evidence type="ECO:0000313" key="4">
    <source>
        <dbReference type="EMBL" id="WOZ78998.1"/>
    </source>
</evidence>
<dbReference type="Gene3D" id="3.40.640.10">
    <property type="entry name" value="Type I PLP-dependent aspartate aminotransferase-like (Major domain)"/>
    <property type="match status" value="1"/>
</dbReference>
<dbReference type="EMBL" id="CP137744">
    <property type="protein sequence ID" value="WOZ78998.1"/>
    <property type="molecule type" value="Genomic_DNA"/>
</dbReference>
<dbReference type="Proteomes" id="UP001302368">
    <property type="component" value="Chromosome"/>
</dbReference>
<keyword evidence="1 3" id="KW-0663">Pyridoxal phosphate</keyword>
<dbReference type="Gene3D" id="3.90.1150.10">
    <property type="entry name" value="Aspartate Aminotransferase, domain 1"/>
    <property type="match status" value="1"/>
</dbReference>
<dbReference type="RefSeq" id="WP_305735584.1">
    <property type="nucleotide sequence ID" value="NZ_CP137744.1"/>
</dbReference>
<keyword evidence="4" id="KW-0032">Aminotransferase</keyword>
<dbReference type="InterPro" id="IPR015421">
    <property type="entry name" value="PyrdxlP-dep_Trfase_major"/>
</dbReference>
<dbReference type="InterPro" id="IPR015422">
    <property type="entry name" value="PyrdxlP-dep_Trfase_small"/>
</dbReference>
<name>A0ABZ0MU13_9ENTR</name>
<dbReference type="GO" id="GO:0008483">
    <property type="term" value="F:transaminase activity"/>
    <property type="evidence" value="ECO:0007669"/>
    <property type="project" value="UniProtKB-KW"/>
</dbReference>
<organism evidence="4 5">
    <name type="scientific">Kosakonia sacchari</name>
    <dbReference type="NCBI Taxonomy" id="1158459"/>
    <lineage>
        <taxon>Bacteria</taxon>
        <taxon>Pseudomonadati</taxon>
        <taxon>Pseudomonadota</taxon>
        <taxon>Gammaproteobacteria</taxon>
        <taxon>Enterobacterales</taxon>
        <taxon>Enterobacteriaceae</taxon>
        <taxon>Kosakonia</taxon>
    </lineage>
</organism>
<gene>
    <name evidence="4" type="ORF">Q8Y70_08080</name>
</gene>
<dbReference type="SUPFAM" id="SSF53383">
    <property type="entry name" value="PLP-dependent transferases"/>
    <property type="match status" value="1"/>
</dbReference>
<evidence type="ECO:0000256" key="3">
    <source>
        <dbReference type="RuleBase" id="RU004508"/>
    </source>
</evidence>
<evidence type="ECO:0000313" key="5">
    <source>
        <dbReference type="Proteomes" id="UP001302368"/>
    </source>
</evidence>
<evidence type="ECO:0000256" key="2">
    <source>
        <dbReference type="ARBA" id="ARBA00037999"/>
    </source>
</evidence>
<accession>A0ABZ0MU13</accession>
<keyword evidence="4" id="KW-0808">Transferase</keyword>
<dbReference type="PANTHER" id="PTHR30244">
    <property type="entry name" value="TRANSAMINASE"/>
    <property type="match status" value="1"/>
</dbReference>
<comment type="similarity">
    <text evidence="2 3">Belongs to the DegT/DnrJ/EryC1 family.</text>
</comment>
<sequence length="376" mass="41919">MLKFPLFKTYYAEEFDKIMSEVLRSGAVASGSYIAQFESDIAKMLEQKYALTTSDMSSAIYLALYLAGVKAGDEVATTSFTCMSSSSPIHAIGAKPLWIDLAPGSLHMDPSKLCESISEKTKAVILYHTAGYPAECKAIADICKERNIPLIEDCNNAILATTSSGLCGALADFSIYSFYPNRLVNAIEGGLLVCKDEEHYSRAKKLRRFGVDQLTFRNSFGEINPSSDIPEIGWAMNMPNFNCALAWSQIKGVHHKLDNIRRNANIIDKCLAGNRMVDTFKIKAGERPSYWAYMLKVPKRDLFIQELKKAGIHASSLHQRNDIYSGFGSTKANLPETESLQKSILALPVGWWLQEDDITEMMDIFAKVQMQIEKED</sequence>
<proteinExistence type="inferred from homology"/>
<reference evidence="4 5" key="1">
    <citation type="submission" date="2023-10" db="EMBL/GenBank/DDBJ databases">
        <title>Genome sequencing of the isolated polysaccharide-producing bacterium Kosakonia sacchari KS2022.</title>
        <authorList>
            <person name="Yi X."/>
        </authorList>
    </citation>
    <scope>NUCLEOTIDE SEQUENCE [LARGE SCALE GENOMIC DNA]</scope>
    <source>
        <strain evidence="4 5">KS2022</strain>
    </source>
</reference>
<protein>
    <submittedName>
        <fullName evidence="4">DegT/DnrJ/EryC1/StrS family aminotransferase</fullName>
    </submittedName>
</protein>